<sequence length="107" mass="12585">MADAKILNYSNTFARRISPEVEERDNKWVMEIGQWRRIFFLFRFNSNVAQEEIVVIRRAAAGIGSEWDIIIIKTLGNLARFLLYIYRHLDGGYYSNKGRDDTHTKTL</sequence>
<keyword evidence="2" id="KW-1185">Reference proteome</keyword>
<dbReference type="Proteomes" id="UP001458880">
    <property type="component" value="Unassembled WGS sequence"/>
</dbReference>
<evidence type="ECO:0000313" key="1">
    <source>
        <dbReference type="EMBL" id="KAK9685367.1"/>
    </source>
</evidence>
<reference evidence="1 2" key="1">
    <citation type="journal article" date="2024" name="BMC Genomics">
        <title>De novo assembly and annotation of Popillia japonica's genome with initial clues to its potential as an invasive pest.</title>
        <authorList>
            <person name="Cucini C."/>
            <person name="Boschi S."/>
            <person name="Funari R."/>
            <person name="Cardaioli E."/>
            <person name="Iannotti N."/>
            <person name="Marturano G."/>
            <person name="Paoli F."/>
            <person name="Bruttini M."/>
            <person name="Carapelli A."/>
            <person name="Frati F."/>
            <person name="Nardi F."/>
        </authorList>
    </citation>
    <scope>NUCLEOTIDE SEQUENCE [LARGE SCALE GENOMIC DNA]</scope>
    <source>
        <strain evidence="1">DMR45628</strain>
    </source>
</reference>
<accession>A0AAW1I8T2</accession>
<name>A0AAW1I8T2_POPJA</name>
<gene>
    <name evidence="1" type="ORF">QE152_g38094</name>
</gene>
<proteinExistence type="predicted"/>
<comment type="caution">
    <text evidence="1">The sequence shown here is derived from an EMBL/GenBank/DDBJ whole genome shotgun (WGS) entry which is preliminary data.</text>
</comment>
<evidence type="ECO:0000313" key="2">
    <source>
        <dbReference type="Proteomes" id="UP001458880"/>
    </source>
</evidence>
<dbReference type="AlphaFoldDB" id="A0AAW1I8T2"/>
<organism evidence="1 2">
    <name type="scientific">Popillia japonica</name>
    <name type="common">Japanese beetle</name>
    <dbReference type="NCBI Taxonomy" id="7064"/>
    <lineage>
        <taxon>Eukaryota</taxon>
        <taxon>Metazoa</taxon>
        <taxon>Ecdysozoa</taxon>
        <taxon>Arthropoda</taxon>
        <taxon>Hexapoda</taxon>
        <taxon>Insecta</taxon>
        <taxon>Pterygota</taxon>
        <taxon>Neoptera</taxon>
        <taxon>Endopterygota</taxon>
        <taxon>Coleoptera</taxon>
        <taxon>Polyphaga</taxon>
        <taxon>Scarabaeiformia</taxon>
        <taxon>Scarabaeidae</taxon>
        <taxon>Rutelinae</taxon>
        <taxon>Popillia</taxon>
    </lineage>
</organism>
<protein>
    <submittedName>
        <fullName evidence="1">Uncharacterized protein</fullName>
    </submittedName>
</protein>
<dbReference type="EMBL" id="JASPKY010000782">
    <property type="protein sequence ID" value="KAK9685367.1"/>
    <property type="molecule type" value="Genomic_DNA"/>
</dbReference>